<gene>
    <name evidence="2" type="ORF">GGI25_003847</name>
</gene>
<feature type="compositionally biased region" description="Low complexity" evidence="1">
    <location>
        <begin position="189"/>
        <end position="206"/>
    </location>
</feature>
<evidence type="ECO:0000313" key="2">
    <source>
        <dbReference type="EMBL" id="KAJ2675753.1"/>
    </source>
</evidence>
<proteinExistence type="predicted"/>
<dbReference type="PANTHER" id="PTHR31649:SF1">
    <property type="entry name" value="FARNESOIC ACID O-METHYL TRANSFERASE DOMAIN-CONTAINING PROTEIN"/>
    <property type="match status" value="1"/>
</dbReference>
<evidence type="ECO:0000256" key="1">
    <source>
        <dbReference type="SAM" id="MobiDB-lite"/>
    </source>
</evidence>
<organism evidence="2 3">
    <name type="scientific">Coemansia spiralis</name>
    <dbReference type="NCBI Taxonomy" id="417178"/>
    <lineage>
        <taxon>Eukaryota</taxon>
        <taxon>Fungi</taxon>
        <taxon>Fungi incertae sedis</taxon>
        <taxon>Zoopagomycota</taxon>
        <taxon>Kickxellomycotina</taxon>
        <taxon>Kickxellomycetes</taxon>
        <taxon>Kickxellales</taxon>
        <taxon>Kickxellaceae</taxon>
        <taxon>Coemansia</taxon>
    </lineage>
</organism>
<comment type="caution">
    <text evidence="2">The sequence shown here is derived from an EMBL/GenBank/DDBJ whole genome shotgun (WGS) entry which is preliminary data.</text>
</comment>
<dbReference type="SMART" id="SM00696">
    <property type="entry name" value="DM9"/>
    <property type="match status" value="1"/>
</dbReference>
<dbReference type="InterPro" id="IPR006616">
    <property type="entry name" value="DM9_repeat"/>
</dbReference>
<feature type="region of interest" description="Disordered" evidence="1">
    <location>
        <begin position="16"/>
        <end position="226"/>
    </location>
</feature>
<accession>A0A9W8KXQ9</accession>
<dbReference type="PANTHER" id="PTHR31649">
    <property type="entry name" value="AGAP009604-PA"/>
    <property type="match status" value="1"/>
</dbReference>
<dbReference type="OrthoDB" id="2142040at2759"/>
<feature type="compositionally biased region" description="Polar residues" evidence="1">
    <location>
        <begin position="22"/>
        <end position="32"/>
    </location>
</feature>
<reference evidence="2" key="1">
    <citation type="submission" date="2022-07" db="EMBL/GenBank/DDBJ databases">
        <title>Phylogenomic reconstructions and comparative analyses of Kickxellomycotina fungi.</title>
        <authorList>
            <person name="Reynolds N.K."/>
            <person name="Stajich J.E."/>
            <person name="Barry K."/>
            <person name="Grigoriev I.V."/>
            <person name="Crous P."/>
            <person name="Smith M.E."/>
        </authorList>
    </citation>
    <scope>NUCLEOTIDE SEQUENCE</scope>
    <source>
        <strain evidence="2">NRRL 3115</strain>
    </source>
</reference>
<protein>
    <submittedName>
        <fullName evidence="2">Uncharacterized protein</fullName>
    </submittedName>
</protein>
<dbReference type="Proteomes" id="UP001151518">
    <property type="component" value="Unassembled WGS sequence"/>
</dbReference>
<dbReference type="EMBL" id="JANBTW010000045">
    <property type="protein sequence ID" value="KAJ2675753.1"/>
    <property type="molecule type" value="Genomic_DNA"/>
</dbReference>
<feature type="compositionally biased region" description="Low complexity" evidence="1">
    <location>
        <begin position="161"/>
        <end position="181"/>
    </location>
</feature>
<dbReference type="AlphaFoldDB" id="A0A9W8KXQ9"/>
<name>A0A9W8KXQ9_9FUNG</name>
<sequence>MYPPAGYENQGYYAEDSYRSMGPQSGYSNDNNPAVGPGFERFSMPNAPSMGPPMPMGEPGGFVFDRPGQMGQSYPSLPPRDRPRPDSGPFSAPYGYPPMSAPQYSAPYPPPQRPCNMNMGPMGLAGPASRQGWQGPGNGSAPELGYRPQGMGGYRPPMSGPPSSVASSSVPNSGPASAVPPSAAPPSSRPSSSIPPSSGPSGPRPSQYRPQSGGMGQPPAATGSRGMYWSQMDSQKQLPHDALRVGTNKAEGVFVGRSKGQVGMVVASKGGLVTVHDGKAQLHRGYEVLCGPESRICWVTAKGKFEPGKSRPLACANNGVFAGRTQQRGHDYVGHVGGKGLVYLRRGSEEHAKRYQVLCEID</sequence>
<evidence type="ECO:0000313" key="3">
    <source>
        <dbReference type="Proteomes" id="UP001151518"/>
    </source>
</evidence>